<dbReference type="SUPFAM" id="SSF48239">
    <property type="entry name" value="Terpenoid cyclases/Protein prenyltransferases"/>
    <property type="match status" value="1"/>
</dbReference>
<evidence type="ECO:0000259" key="1">
    <source>
        <dbReference type="Pfam" id="PF13709"/>
    </source>
</evidence>
<sequence length="774" mass="86064">MSQTRGALLRLTLGLVVGSVALAVVGPRTADAAVTREEVERAIREGVRFLIKEQKENGSWQDYPGDARTGVSSLVTLALLTAGEKPDSPAIRKSVAYLRGFSPDQLNSTYSVALQTMVFAQVDPKTDVNRILANVDWLERAQIRPTDVVSWPGSWSYSIGSRRTNPGDNSNSQYALLGLHAASEVGVSVKPEVWNLARGYWEGAQRADGGWGYHHRDQLSTASMTAAGISSLVITGLKRYQGSEYIEGETIHNCGKGGVNINLKRGIDWMANHFHVGQNFGLGQQWRLYYLYGLERAGRLGGLRFFGEHDWYREGAEKLVHEQDRLSGFWRGVLNEDNSLVATSFSLLFLAKGRAPVLVNKLVHGPQNDWNHDVDDVRNLVNLVSQDWKNLLTWQVVNPAEATVEDMLQAPIVFFNGHEEPVFTAVGERRLREYVEQGGFIIADACCNSPKFHEGFLKLMKRVFPEEEYKLKPLSDDHPVWRAKHLLSPTAYPLWGIEHGCRTVVIYSPKDLSCFWNQIERSDRPRQDTATAVLKAAKVGQNIIDYATGRELPADKLTVREVHDFKADAPKRGSLRIAKLLHAGDWNIAPLAIPNLMEVLRKPPLSFDVSISHKELAPTDPNLIYYPLVYVHGRAAASFSKEDLDALRKHVDPGGGTIFADAACGSPAFDASFRRLAAELFPSNPLVPIPKDDELLSTRVYFDLKDAQYTKAAGGAKDYPQLEGVKINGHWSIIYSKYDIGCALERHSALDCKGYNYDSALRIAANIVIYSTLP</sequence>
<accession>A0A1U7CXX6</accession>
<dbReference type="Pfam" id="PF13709">
    <property type="entry name" value="DUF4159"/>
    <property type="match status" value="2"/>
</dbReference>
<dbReference type="CDD" id="cd00688">
    <property type="entry name" value="ISOPREN_C2_like"/>
    <property type="match status" value="1"/>
</dbReference>
<name>A0A1U7CXX6_9BACT</name>
<dbReference type="RefSeq" id="WP_076350109.1">
    <property type="nucleotide sequence ID" value="NZ_CP019082.1"/>
</dbReference>
<dbReference type="KEGG" id="pbor:BSF38_05379"/>
<dbReference type="STRING" id="1387353.BSF38_05379"/>
<feature type="domain" description="DUF4159" evidence="1">
    <location>
        <begin position="576"/>
        <end position="771"/>
    </location>
</feature>
<dbReference type="AlphaFoldDB" id="A0A1U7CXX6"/>
<reference evidence="3" key="1">
    <citation type="submission" date="2016-12" db="EMBL/GenBank/DDBJ databases">
        <title>Comparative genomics of four Isosphaeraceae planctomycetes: a common pool of plasmids and glycoside hydrolase genes.</title>
        <authorList>
            <person name="Ivanova A."/>
        </authorList>
    </citation>
    <scope>NUCLEOTIDE SEQUENCE [LARGE SCALE GENOMIC DNA]</scope>
    <source>
        <strain evidence="3">PX4</strain>
    </source>
</reference>
<dbReference type="OrthoDB" id="220961at2"/>
<dbReference type="InterPro" id="IPR008930">
    <property type="entry name" value="Terpenoid_cyclase/PrenylTrfase"/>
</dbReference>
<protein>
    <recommendedName>
        <fullName evidence="1">DUF4159 domain-containing protein</fullName>
    </recommendedName>
</protein>
<dbReference type="Proteomes" id="UP000186309">
    <property type="component" value="Chromosome"/>
</dbReference>
<keyword evidence="3" id="KW-1185">Reference proteome</keyword>
<gene>
    <name evidence="2" type="ORF">BSF38_05379</name>
</gene>
<organism evidence="2 3">
    <name type="scientific">Paludisphaera borealis</name>
    <dbReference type="NCBI Taxonomy" id="1387353"/>
    <lineage>
        <taxon>Bacteria</taxon>
        <taxon>Pseudomonadati</taxon>
        <taxon>Planctomycetota</taxon>
        <taxon>Planctomycetia</taxon>
        <taxon>Isosphaerales</taxon>
        <taxon>Isosphaeraceae</taxon>
        <taxon>Paludisphaera</taxon>
    </lineage>
</organism>
<evidence type="ECO:0000313" key="3">
    <source>
        <dbReference type="Proteomes" id="UP000186309"/>
    </source>
</evidence>
<dbReference type="Gene3D" id="1.50.10.20">
    <property type="match status" value="2"/>
</dbReference>
<dbReference type="Gene3D" id="3.40.50.12140">
    <property type="entry name" value="Domain of unknown function DUF4159"/>
    <property type="match status" value="2"/>
</dbReference>
<dbReference type="InterPro" id="IPR025297">
    <property type="entry name" value="DUF4159"/>
</dbReference>
<proteinExistence type="predicted"/>
<feature type="domain" description="DUF4159" evidence="1">
    <location>
        <begin position="361"/>
        <end position="547"/>
    </location>
</feature>
<dbReference type="EMBL" id="CP019082">
    <property type="protein sequence ID" value="APW63802.1"/>
    <property type="molecule type" value="Genomic_DNA"/>
</dbReference>
<evidence type="ECO:0000313" key="2">
    <source>
        <dbReference type="EMBL" id="APW63802.1"/>
    </source>
</evidence>